<protein>
    <submittedName>
        <fullName evidence="1">Uncharacterized protein</fullName>
    </submittedName>
</protein>
<dbReference type="EMBL" id="JACHOV010000008">
    <property type="protein sequence ID" value="MBB4641974.1"/>
    <property type="molecule type" value="Genomic_DNA"/>
</dbReference>
<evidence type="ECO:0000313" key="2">
    <source>
        <dbReference type="Proteomes" id="UP000575068"/>
    </source>
</evidence>
<dbReference type="RefSeq" id="WP_184475754.1">
    <property type="nucleotide sequence ID" value="NZ_JACHOV010000008.1"/>
</dbReference>
<comment type="caution">
    <text evidence="1">The sequence shown here is derived from an EMBL/GenBank/DDBJ whole genome shotgun (WGS) entry which is preliminary data.</text>
</comment>
<accession>A0A840HX42</accession>
<dbReference type="Proteomes" id="UP000575068">
    <property type="component" value="Unassembled WGS sequence"/>
</dbReference>
<proteinExistence type="predicted"/>
<organism evidence="1 2">
    <name type="scientific">Rhizorhapis suberifaciens</name>
    <name type="common">corky root of lettuce</name>
    <dbReference type="NCBI Taxonomy" id="13656"/>
    <lineage>
        <taxon>Bacteria</taxon>
        <taxon>Pseudomonadati</taxon>
        <taxon>Pseudomonadota</taxon>
        <taxon>Alphaproteobacteria</taxon>
        <taxon>Sphingomonadales</taxon>
        <taxon>Sphingomonadaceae</taxon>
        <taxon>Rhizorhapis</taxon>
    </lineage>
</organism>
<reference evidence="1 2" key="1">
    <citation type="submission" date="2020-08" db="EMBL/GenBank/DDBJ databases">
        <title>Genomic Encyclopedia of Type Strains, Phase IV (KMG-IV): sequencing the most valuable type-strain genomes for metagenomic binning, comparative biology and taxonomic classification.</title>
        <authorList>
            <person name="Goeker M."/>
        </authorList>
    </citation>
    <scope>NUCLEOTIDE SEQUENCE [LARGE SCALE GENOMIC DNA]</scope>
    <source>
        <strain evidence="1 2">DSM 7465</strain>
    </source>
</reference>
<dbReference type="AlphaFoldDB" id="A0A840HX42"/>
<evidence type="ECO:0000313" key="1">
    <source>
        <dbReference type="EMBL" id="MBB4641974.1"/>
    </source>
</evidence>
<keyword evidence="2" id="KW-1185">Reference proteome</keyword>
<sequence length="54" mass="6257">MPGENDIEYFARRLRSERRMAHQAVDEAARQLHIRLASEYARRARKAGVYVIGA</sequence>
<name>A0A840HX42_9SPHN</name>
<gene>
    <name evidence="1" type="ORF">HNQ99_002292</name>
</gene>